<dbReference type="InterPro" id="IPR000960">
    <property type="entry name" value="Flavin_mOase"/>
</dbReference>
<evidence type="ECO:0000256" key="3">
    <source>
        <dbReference type="ARBA" id="ARBA00009183"/>
    </source>
</evidence>
<comment type="pathway">
    <text evidence="2">Plant hormone metabolism; auxin biosynthesis.</text>
</comment>
<organism evidence="11 12">
    <name type="scientific">Salvia divinorum</name>
    <name type="common">Maria pastora</name>
    <name type="synonym">Diviner's sage</name>
    <dbReference type="NCBI Taxonomy" id="28513"/>
    <lineage>
        <taxon>Eukaryota</taxon>
        <taxon>Viridiplantae</taxon>
        <taxon>Streptophyta</taxon>
        <taxon>Embryophyta</taxon>
        <taxon>Tracheophyta</taxon>
        <taxon>Spermatophyta</taxon>
        <taxon>Magnoliopsida</taxon>
        <taxon>eudicotyledons</taxon>
        <taxon>Gunneridae</taxon>
        <taxon>Pentapetalae</taxon>
        <taxon>asterids</taxon>
        <taxon>lamiids</taxon>
        <taxon>Lamiales</taxon>
        <taxon>Lamiaceae</taxon>
        <taxon>Nepetoideae</taxon>
        <taxon>Mentheae</taxon>
        <taxon>Salviinae</taxon>
        <taxon>Salvia</taxon>
        <taxon>Salvia subgen. Calosphace</taxon>
    </lineage>
</organism>
<dbReference type="Gene3D" id="3.50.50.60">
    <property type="entry name" value="FAD/NAD(P)-binding domain"/>
    <property type="match status" value="1"/>
</dbReference>
<dbReference type="PANTHER" id="PTHR43539:SF42">
    <property type="entry name" value="OS01G0273800 PROTEIN"/>
    <property type="match status" value="1"/>
</dbReference>
<accession>A0ABD1HPR5</accession>
<evidence type="ECO:0000313" key="11">
    <source>
        <dbReference type="EMBL" id="KAL1558454.1"/>
    </source>
</evidence>
<dbReference type="PIRSF" id="PIRSF000332">
    <property type="entry name" value="FMO"/>
    <property type="match status" value="1"/>
</dbReference>
<dbReference type="AlphaFoldDB" id="A0ABD1HPR5"/>
<gene>
    <name evidence="11" type="ORF">AAHA92_08920</name>
</gene>
<evidence type="ECO:0000313" key="12">
    <source>
        <dbReference type="Proteomes" id="UP001567538"/>
    </source>
</evidence>
<comment type="cofactor">
    <cofactor evidence="1 10">
        <name>FAD</name>
        <dbReference type="ChEBI" id="CHEBI:57692"/>
    </cofactor>
</comment>
<dbReference type="EC" id="1.-.-.-" evidence="10"/>
<dbReference type="EMBL" id="JBEAFC010000004">
    <property type="protein sequence ID" value="KAL1558454.1"/>
    <property type="molecule type" value="Genomic_DNA"/>
</dbReference>
<keyword evidence="5 10" id="KW-0274">FAD</keyword>
<keyword evidence="10 11" id="KW-0503">Monooxygenase</keyword>
<dbReference type="InterPro" id="IPR036188">
    <property type="entry name" value="FAD/NAD-bd_sf"/>
</dbReference>
<keyword evidence="12" id="KW-1185">Reference proteome</keyword>
<name>A0ABD1HPR5_SALDI</name>
<dbReference type="PRINTS" id="PR00368">
    <property type="entry name" value="FADPNR"/>
</dbReference>
<dbReference type="GO" id="GO:0103075">
    <property type="term" value="F:indole-3-pyruvate monooxygenase activity"/>
    <property type="evidence" value="ECO:0007669"/>
    <property type="project" value="UniProtKB-EC"/>
</dbReference>
<keyword evidence="4 10" id="KW-0285">Flavoprotein</keyword>
<evidence type="ECO:0000256" key="9">
    <source>
        <dbReference type="ARBA" id="ARBA00047707"/>
    </source>
</evidence>
<protein>
    <recommendedName>
        <fullName evidence="10">Flavin-containing monooxygenase</fullName>
        <ecNumber evidence="10">1.-.-.-</ecNumber>
    </recommendedName>
</protein>
<keyword evidence="6" id="KW-0521">NADP</keyword>
<dbReference type="InterPro" id="IPR020946">
    <property type="entry name" value="Flavin_mOase-like"/>
</dbReference>
<keyword evidence="8" id="KW-0073">Auxin biosynthesis</keyword>
<dbReference type="InterPro" id="IPR050982">
    <property type="entry name" value="Auxin_biosynth/cation_transpt"/>
</dbReference>
<proteinExistence type="inferred from homology"/>
<dbReference type="Pfam" id="PF00743">
    <property type="entry name" value="FMO-like"/>
    <property type="match status" value="1"/>
</dbReference>
<evidence type="ECO:0000256" key="5">
    <source>
        <dbReference type="ARBA" id="ARBA00022827"/>
    </source>
</evidence>
<dbReference type="SUPFAM" id="SSF51905">
    <property type="entry name" value="FAD/NAD(P)-binding domain"/>
    <property type="match status" value="2"/>
</dbReference>
<keyword evidence="7 10" id="KW-0560">Oxidoreductase</keyword>
<comment type="caution">
    <text evidence="11">The sequence shown here is derived from an EMBL/GenBank/DDBJ whole genome shotgun (WGS) entry which is preliminary data.</text>
</comment>
<evidence type="ECO:0000256" key="2">
    <source>
        <dbReference type="ARBA" id="ARBA00004814"/>
    </source>
</evidence>
<sequence>MEKATVTIVGAGPSGMATAAYLHQLSIPYILLEREDCYASLWQKHTYDRVHLHLPKQLCTLPLMPMPDHYPTYVPRRLFLDYLNDYVTRFHIRPVYRRSVEASRYDAGEWKVGARNLDSGEVEEYRSRFLVVATGISTDPSIPEIEGLGSFNGEVLHSTEYKNGGRFSGKKVLVVGSGNSGMEIAVDLADGGARTSIVVRSPVHVVSRRISAMAIALIKHTSMKWADLFATTMSKIVFGDLSKYGIQRPKKGPYALKDEIGKYPVIDAGIVDKIKSGEIKVLPAISSIKGKSVIFENEEEYSYDVLIFCTGFKRSTKQWLKEDYLLNEDGLAKITYPNNWKGINGLYCAGLARMGIYGAAIDAKKIAHHIKSQI</sequence>
<dbReference type="Proteomes" id="UP001567538">
    <property type="component" value="Unassembled WGS sequence"/>
</dbReference>
<dbReference type="PRINTS" id="PR00469">
    <property type="entry name" value="PNDRDTASEII"/>
</dbReference>
<comment type="catalytic activity">
    <reaction evidence="9">
        <text>indole-3-pyruvate + NADPH + O2 + H(+) = (indol-3-yl)acetate + CO2 + NADP(+) + H2O</text>
        <dbReference type="Rhea" id="RHEA:34331"/>
        <dbReference type="ChEBI" id="CHEBI:15377"/>
        <dbReference type="ChEBI" id="CHEBI:15378"/>
        <dbReference type="ChEBI" id="CHEBI:15379"/>
        <dbReference type="ChEBI" id="CHEBI:16526"/>
        <dbReference type="ChEBI" id="CHEBI:17640"/>
        <dbReference type="ChEBI" id="CHEBI:30854"/>
        <dbReference type="ChEBI" id="CHEBI:57783"/>
        <dbReference type="ChEBI" id="CHEBI:58349"/>
        <dbReference type="EC" id="1.14.13.168"/>
    </reaction>
</comment>
<evidence type="ECO:0000256" key="8">
    <source>
        <dbReference type="ARBA" id="ARBA00023070"/>
    </source>
</evidence>
<evidence type="ECO:0000256" key="10">
    <source>
        <dbReference type="RuleBase" id="RU361177"/>
    </source>
</evidence>
<reference evidence="11 12" key="1">
    <citation type="submission" date="2024-06" db="EMBL/GenBank/DDBJ databases">
        <title>A chromosome level genome sequence of Diviner's sage (Salvia divinorum).</title>
        <authorList>
            <person name="Ford S.A."/>
            <person name="Ro D.-K."/>
            <person name="Ness R.W."/>
            <person name="Phillips M.A."/>
        </authorList>
    </citation>
    <scope>NUCLEOTIDE SEQUENCE [LARGE SCALE GENOMIC DNA]</scope>
    <source>
        <strain evidence="11">SAF-2024a</strain>
        <tissue evidence="11">Leaf</tissue>
    </source>
</reference>
<dbReference type="GO" id="GO:0009851">
    <property type="term" value="P:auxin biosynthetic process"/>
    <property type="evidence" value="ECO:0007669"/>
    <property type="project" value="UniProtKB-KW"/>
</dbReference>
<dbReference type="PANTHER" id="PTHR43539">
    <property type="entry name" value="FLAVIN-BINDING MONOOXYGENASE-LIKE PROTEIN (AFU_ORTHOLOGUE AFUA_4G09220)"/>
    <property type="match status" value="1"/>
</dbReference>
<evidence type="ECO:0000256" key="7">
    <source>
        <dbReference type="ARBA" id="ARBA00023002"/>
    </source>
</evidence>
<evidence type="ECO:0000256" key="6">
    <source>
        <dbReference type="ARBA" id="ARBA00022857"/>
    </source>
</evidence>
<evidence type="ECO:0000256" key="1">
    <source>
        <dbReference type="ARBA" id="ARBA00001974"/>
    </source>
</evidence>
<comment type="similarity">
    <text evidence="3 10">Belongs to the FMO family.</text>
</comment>
<evidence type="ECO:0000256" key="4">
    <source>
        <dbReference type="ARBA" id="ARBA00022630"/>
    </source>
</evidence>